<evidence type="ECO:0000256" key="8">
    <source>
        <dbReference type="ARBA" id="ARBA00022679"/>
    </source>
</evidence>
<dbReference type="SUPFAM" id="SSF48576">
    <property type="entry name" value="Terpenoid synthases"/>
    <property type="match status" value="1"/>
</dbReference>
<evidence type="ECO:0000256" key="16">
    <source>
        <dbReference type="RuleBase" id="RU004466"/>
    </source>
</evidence>
<evidence type="ECO:0000313" key="17">
    <source>
        <dbReference type="EMBL" id="TFY70600.1"/>
    </source>
</evidence>
<comment type="pathway">
    <text evidence="2">Isoprenoid biosynthesis; geranyl diphosphate biosynthesis; geranyl diphosphate from dimethylallyl diphosphate and isopentenyl diphosphate: step 1/1.</text>
</comment>
<dbReference type="PANTHER" id="PTHR11525">
    <property type="entry name" value="FARNESYL-PYROPHOSPHATE SYNTHETASE"/>
    <property type="match status" value="1"/>
</dbReference>
<dbReference type="PROSITE" id="PS00723">
    <property type="entry name" value="POLYPRENYL_SYNTHASE_1"/>
    <property type="match status" value="1"/>
</dbReference>
<evidence type="ECO:0000256" key="10">
    <source>
        <dbReference type="ARBA" id="ARBA00022842"/>
    </source>
</evidence>
<dbReference type="PROSITE" id="PS00444">
    <property type="entry name" value="POLYPRENYL_SYNTHASE_2"/>
    <property type="match status" value="1"/>
</dbReference>
<dbReference type="InterPro" id="IPR039702">
    <property type="entry name" value="FPS1-like"/>
</dbReference>
<dbReference type="InterPro" id="IPR033749">
    <property type="entry name" value="Polyprenyl_synt_CS"/>
</dbReference>
<dbReference type="GO" id="GO:0005737">
    <property type="term" value="C:cytoplasm"/>
    <property type="evidence" value="ECO:0007669"/>
    <property type="project" value="TreeGrafter"/>
</dbReference>
<keyword evidence="8 16" id="KW-0808">Transferase</keyword>
<dbReference type="Gene3D" id="1.10.600.10">
    <property type="entry name" value="Farnesyl Diphosphate Synthase"/>
    <property type="match status" value="1"/>
</dbReference>
<evidence type="ECO:0000256" key="6">
    <source>
        <dbReference type="ARBA" id="ARBA00012833"/>
    </source>
</evidence>
<comment type="cofactor">
    <cofactor evidence="1">
        <name>Mg(2+)</name>
        <dbReference type="ChEBI" id="CHEBI:18420"/>
    </cofactor>
</comment>
<dbReference type="EMBL" id="SEOQ01000093">
    <property type="protein sequence ID" value="TFY70600.1"/>
    <property type="molecule type" value="Genomic_DNA"/>
</dbReference>
<dbReference type="SFLD" id="SFLDG01017">
    <property type="entry name" value="Polyprenyl_Transferase_Like"/>
    <property type="match status" value="1"/>
</dbReference>
<dbReference type="InterPro" id="IPR008949">
    <property type="entry name" value="Isoprenoid_synthase_dom_sf"/>
</dbReference>
<name>A0A4Y9Z901_9AGAM</name>
<keyword evidence="18" id="KW-1185">Reference proteome</keyword>
<comment type="similarity">
    <text evidence="4 16">Belongs to the FPP/GGPP synthase family.</text>
</comment>
<dbReference type="GO" id="GO:0004161">
    <property type="term" value="F:dimethylallyltranstransferase activity"/>
    <property type="evidence" value="ECO:0007669"/>
    <property type="project" value="UniProtKB-EC"/>
</dbReference>
<evidence type="ECO:0000256" key="4">
    <source>
        <dbReference type="ARBA" id="ARBA00006706"/>
    </source>
</evidence>
<evidence type="ECO:0000313" key="18">
    <source>
        <dbReference type="Proteomes" id="UP000298327"/>
    </source>
</evidence>
<dbReference type="EC" id="2.5.1.1" evidence="6"/>
<evidence type="ECO:0000256" key="3">
    <source>
        <dbReference type="ARBA" id="ARBA00005035"/>
    </source>
</evidence>
<dbReference type="PANTHER" id="PTHR11525:SF0">
    <property type="entry name" value="FARNESYL PYROPHOSPHATE SYNTHASE"/>
    <property type="match status" value="1"/>
</dbReference>
<keyword evidence="10" id="KW-0460">Magnesium</keyword>
<dbReference type="EC" id="2.5.1.10" evidence="5"/>
<sequence length="457" mass="51683">MIVRVHGYRTETYKRISSPLFTISTPPRPFCLTPTRRLPVLSHHHRLLTARLFHPPLTIAIAITDAMTAVAKPDVSVESAGAPAPHPGLALKQAKDAKKAAARQKFEDAFNVIREELVDTFREQGMPKEAIEWYKRNLAYNVPGGKLNRGMSVVDSVEILKGRTLSEDEYFKAAVLGWCVEFLQAYFLVTDDLMDSSVTRRGQPCWYRVESVGNIAINDGMMLESCMFALIRKHFRREPYYVHLLELYHDITYKTEMGQLVDLITAPEDKVDLSKFSLEHHATIVKYKTAFYSFYLPVALAMRMSGIVENPNPTPENPDPYQLANDILLPLGEYFQVQDDYLDFAGTPEQIGKIGTDIIDNKCSWCINTALAVATPAQRAVLDANYGRKDAACEARVKEVFEEVDIRGRYAKYEQAAYERINAMIAKVPQVTASAGEAALRPEVFKSFLDKIYKRQK</sequence>
<dbReference type="SFLD" id="SFLDS00005">
    <property type="entry name" value="Isoprenoid_Synthase_Type_I"/>
    <property type="match status" value="1"/>
</dbReference>
<dbReference type="GO" id="GO:0004337">
    <property type="term" value="F:(2E,6E)-farnesyl diphosphate synthase activity"/>
    <property type="evidence" value="ECO:0007669"/>
    <property type="project" value="UniProtKB-EC"/>
</dbReference>
<evidence type="ECO:0000256" key="9">
    <source>
        <dbReference type="ARBA" id="ARBA00022723"/>
    </source>
</evidence>
<evidence type="ECO:0000256" key="2">
    <source>
        <dbReference type="ARBA" id="ARBA00004932"/>
    </source>
</evidence>
<evidence type="ECO:0000256" key="1">
    <source>
        <dbReference type="ARBA" id="ARBA00001946"/>
    </source>
</evidence>
<dbReference type="Pfam" id="PF00348">
    <property type="entry name" value="polyprenyl_synt"/>
    <property type="match status" value="1"/>
</dbReference>
<evidence type="ECO:0000256" key="14">
    <source>
        <dbReference type="ARBA" id="ARBA00032448"/>
    </source>
</evidence>
<evidence type="ECO:0000256" key="5">
    <source>
        <dbReference type="ARBA" id="ARBA00012439"/>
    </source>
</evidence>
<comment type="pathway">
    <text evidence="3">Isoprenoid biosynthesis; farnesyl diphosphate biosynthesis; farnesyl diphosphate from geranyl diphosphate and isopentenyl diphosphate: step 1/1.</text>
</comment>
<dbReference type="OrthoDB" id="10257492at2759"/>
<keyword evidence="11" id="KW-0443">Lipid metabolism</keyword>
<dbReference type="STRING" id="205917.A0A4Y9Z901"/>
<dbReference type="Proteomes" id="UP000298327">
    <property type="component" value="Unassembled WGS sequence"/>
</dbReference>
<dbReference type="GO" id="GO:0046872">
    <property type="term" value="F:metal ion binding"/>
    <property type="evidence" value="ECO:0007669"/>
    <property type="project" value="UniProtKB-KW"/>
</dbReference>
<dbReference type="FunFam" id="1.10.600.10:FF:000006">
    <property type="entry name" value="Farnesyl pyrophosphate synthase"/>
    <property type="match status" value="1"/>
</dbReference>
<keyword evidence="7" id="KW-0444">Lipid biosynthesis</keyword>
<evidence type="ECO:0000256" key="15">
    <source>
        <dbReference type="ARBA" id="ARBA00032873"/>
    </source>
</evidence>
<protein>
    <recommendedName>
        <fullName evidence="15">(2E,6E)-farnesyl diphosphate synthase</fullName>
        <ecNumber evidence="6">2.5.1.1</ecNumber>
        <ecNumber evidence="5">2.5.1.10</ecNumber>
    </recommendedName>
    <alternativeName>
        <fullName evidence="14">Dimethylallyltranstransferase</fullName>
    </alternativeName>
    <alternativeName>
        <fullName evidence="13">Farnesyl diphosphate synthase</fullName>
    </alternativeName>
    <alternativeName>
        <fullName evidence="12">Geranyltranstransferase</fullName>
    </alternativeName>
</protein>
<proteinExistence type="inferred from homology"/>
<accession>A0A4Y9Z901</accession>
<dbReference type="AlphaFoldDB" id="A0A4Y9Z901"/>
<evidence type="ECO:0000256" key="7">
    <source>
        <dbReference type="ARBA" id="ARBA00022516"/>
    </source>
</evidence>
<comment type="caution">
    <text evidence="17">The sequence shown here is derived from an EMBL/GenBank/DDBJ whole genome shotgun (WGS) entry which is preliminary data.</text>
</comment>
<evidence type="ECO:0000256" key="13">
    <source>
        <dbReference type="ARBA" id="ARBA00032424"/>
    </source>
</evidence>
<dbReference type="CDD" id="cd00685">
    <property type="entry name" value="Trans_IPPS_HT"/>
    <property type="match status" value="1"/>
</dbReference>
<reference evidence="17 18" key="1">
    <citation type="submission" date="2019-02" db="EMBL/GenBank/DDBJ databases">
        <title>Genome sequencing of the rare red list fungi Dentipellis fragilis.</title>
        <authorList>
            <person name="Buettner E."/>
            <person name="Kellner H."/>
        </authorList>
    </citation>
    <scope>NUCLEOTIDE SEQUENCE [LARGE SCALE GENOMIC DNA]</scope>
    <source>
        <strain evidence="17 18">DSM 105465</strain>
    </source>
</reference>
<evidence type="ECO:0000256" key="11">
    <source>
        <dbReference type="ARBA" id="ARBA00023098"/>
    </source>
</evidence>
<dbReference type="GO" id="GO:0045337">
    <property type="term" value="P:farnesyl diphosphate biosynthetic process"/>
    <property type="evidence" value="ECO:0007669"/>
    <property type="project" value="TreeGrafter"/>
</dbReference>
<evidence type="ECO:0000256" key="12">
    <source>
        <dbReference type="ARBA" id="ARBA00032380"/>
    </source>
</evidence>
<dbReference type="InterPro" id="IPR000092">
    <property type="entry name" value="Polyprenyl_synt"/>
</dbReference>
<organism evidence="17 18">
    <name type="scientific">Dentipellis fragilis</name>
    <dbReference type="NCBI Taxonomy" id="205917"/>
    <lineage>
        <taxon>Eukaryota</taxon>
        <taxon>Fungi</taxon>
        <taxon>Dikarya</taxon>
        <taxon>Basidiomycota</taxon>
        <taxon>Agaricomycotina</taxon>
        <taxon>Agaricomycetes</taxon>
        <taxon>Russulales</taxon>
        <taxon>Hericiaceae</taxon>
        <taxon>Dentipellis</taxon>
    </lineage>
</organism>
<keyword evidence="9" id="KW-0479">Metal-binding</keyword>
<gene>
    <name evidence="17" type="ORF">EVG20_g2399</name>
</gene>